<evidence type="ECO:0000256" key="2">
    <source>
        <dbReference type="ARBA" id="ARBA00004947"/>
    </source>
</evidence>
<sequence>MMLMSELIEEFISLAIKTGGWMVLDRLYLKNKIVGIIGEETLEELSQQKVGEPIEDALTTLVESVSEFKKLGMGQRQELETQLADILTPPPSVVNALFAQRYEKDPEDATRYFAEVNSVNHFVGPVKTPVVEGDIHVWDSSISLADTTEETGRCPLCMSNEGFEGDSKTKNRQTQRLIRMNLLGETWNYQFERNPLFEQQAYFSSENHEEMTYGKDRIERLVTLSDIFPHYFVGEAGGMTPSGFSEENIEHASFYGAIGQAPLSKATVAQTSSMSLFPSIEVQELDWVIPAIRLVGKDKTMLIQAAHFVEALVLKHVLESSSEDREYGLPLVIEKTDKGYLLTLVLVNPSVLSETSLDFWEIIGCVNVTKESSKEETLEQVTTLYELVSQGIKVADYLVGL</sequence>
<evidence type="ECO:0000256" key="1">
    <source>
        <dbReference type="ARBA" id="ARBA00001107"/>
    </source>
</evidence>
<gene>
    <name evidence="3" type="ORF">OL233_00600</name>
</gene>
<dbReference type="PANTHER" id="PTHR39191:SF1">
    <property type="entry name" value="DUF4922 DOMAIN-CONTAINING PROTEIN"/>
    <property type="match status" value="1"/>
</dbReference>
<organism evidence="3 4">
    <name type="scientific">Vagococcus proximus</name>
    <dbReference type="NCBI Taxonomy" id="2991417"/>
    <lineage>
        <taxon>Bacteria</taxon>
        <taxon>Bacillati</taxon>
        <taxon>Bacillota</taxon>
        <taxon>Bacilli</taxon>
        <taxon>Lactobacillales</taxon>
        <taxon>Enterococcaceae</taxon>
        <taxon>Vagococcus</taxon>
    </lineage>
</organism>
<comment type="caution">
    <text evidence="3">The sequence shown here is derived from an EMBL/GenBank/DDBJ whole genome shotgun (WGS) entry which is preliminary data.</text>
</comment>
<accession>A0ABT5WYE4</accession>
<reference evidence="3" key="1">
    <citation type="submission" date="2022-10" db="EMBL/GenBank/DDBJ databases">
        <title>Vagococcus sp. isolated from poultry meat.</title>
        <authorList>
            <person name="Johansson P."/>
            <person name="Bjorkroth J."/>
        </authorList>
    </citation>
    <scope>NUCLEOTIDE SEQUENCE</scope>
    <source>
        <strain evidence="3">PNs007</strain>
    </source>
</reference>
<evidence type="ECO:0000313" key="4">
    <source>
        <dbReference type="Proteomes" id="UP001147148"/>
    </source>
</evidence>
<keyword evidence="4" id="KW-1185">Reference proteome</keyword>
<dbReference type="EMBL" id="JAPDSH010000001">
    <property type="protein sequence ID" value="MDF0478771.1"/>
    <property type="molecule type" value="Genomic_DNA"/>
</dbReference>
<evidence type="ECO:0008006" key="5">
    <source>
        <dbReference type="Google" id="ProtNLM"/>
    </source>
</evidence>
<dbReference type="InterPro" id="IPR000766">
    <property type="entry name" value="GalP_uridyl_Trfase_II"/>
</dbReference>
<comment type="catalytic activity">
    <reaction evidence="1">
        <text>alpha-D-galactose 1-phosphate + UDP-alpha-D-glucose = alpha-D-glucose 1-phosphate + UDP-alpha-D-galactose</text>
        <dbReference type="Rhea" id="RHEA:13989"/>
        <dbReference type="ChEBI" id="CHEBI:58336"/>
        <dbReference type="ChEBI" id="CHEBI:58601"/>
        <dbReference type="ChEBI" id="CHEBI:58885"/>
        <dbReference type="ChEBI" id="CHEBI:66914"/>
        <dbReference type="EC" id="2.7.7.12"/>
    </reaction>
</comment>
<protein>
    <recommendedName>
        <fullName evidence="5">Galactose-1-phosphate uridylyltransferase</fullName>
    </recommendedName>
</protein>
<dbReference type="PANTHER" id="PTHR39191">
    <property type="entry name" value="GALACTOSE-1-PHOSPHATE URIDYLYLTRANSFERASE"/>
    <property type="match status" value="1"/>
</dbReference>
<evidence type="ECO:0000313" key="3">
    <source>
        <dbReference type="EMBL" id="MDF0478771.1"/>
    </source>
</evidence>
<name>A0ABT5WYE4_9ENTE</name>
<dbReference type="Proteomes" id="UP001147148">
    <property type="component" value="Unassembled WGS sequence"/>
</dbReference>
<proteinExistence type="predicted"/>
<comment type="pathway">
    <text evidence="2">Carbohydrate metabolism; galactose metabolism.</text>
</comment>